<dbReference type="EMBL" id="JABMIG020000052">
    <property type="protein sequence ID" value="KAL3797716.1"/>
    <property type="molecule type" value="Genomic_DNA"/>
</dbReference>
<evidence type="ECO:0000256" key="1">
    <source>
        <dbReference type="SAM" id="MobiDB-lite"/>
    </source>
</evidence>
<proteinExistence type="predicted"/>
<reference evidence="2 3" key="1">
    <citation type="journal article" date="2020" name="G3 (Bethesda)">
        <title>Improved Reference Genome for Cyclotella cryptica CCMP332, a Model for Cell Wall Morphogenesis, Salinity Adaptation, and Lipid Production in Diatoms (Bacillariophyta).</title>
        <authorList>
            <person name="Roberts W.R."/>
            <person name="Downey K.M."/>
            <person name="Ruck E.C."/>
            <person name="Traller J.C."/>
            <person name="Alverson A.J."/>
        </authorList>
    </citation>
    <scope>NUCLEOTIDE SEQUENCE [LARGE SCALE GENOMIC DNA]</scope>
    <source>
        <strain evidence="2 3">CCMP332</strain>
    </source>
</reference>
<feature type="compositionally biased region" description="Acidic residues" evidence="1">
    <location>
        <begin position="114"/>
        <end position="123"/>
    </location>
</feature>
<feature type="region of interest" description="Disordered" evidence="1">
    <location>
        <begin position="109"/>
        <end position="137"/>
    </location>
</feature>
<protein>
    <submittedName>
        <fullName evidence="2">Uncharacterized protein</fullName>
    </submittedName>
</protein>
<name>A0ABD3QDA8_9STRA</name>
<organism evidence="2 3">
    <name type="scientific">Cyclotella cryptica</name>
    <dbReference type="NCBI Taxonomy" id="29204"/>
    <lineage>
        <taxon>Eukaryota</taxon>
        <taxon>Sar</taxon>
        <taxon>Stramenopiles</taxon>
        <taxon>Ochrophyta</taxon>
        <taxon>Bacillariophyta</taxon>
        <taxon>Coscinodiscophyceae</taxon>
        <taxon>Thalassiosirophycidae</taxon>
        <taxon>Stephanodiscales</taxon>
        <taxon>Stephanodiscaceae</taxon>
        <taxon>Cyclotella</taxon>
    </lineage>
</organism>
<accession>A0ABD3QDA8</accession>
<evidence type="ECO:0000313" key="2">
    <source>
        <dbReference type="EMBL" id="KAL3797716.1"/>
    </source>
</evidence>
<dbReference type="Proteomes" id="UP001516023">
    <property type="component" value="Unassembled WGS sequence"/>
</dbReference>
<gene>
    <name evidence="2" type="ORF">HJC23_000261</name>
</gene>
<sequence>MCPHFSGCGQPLHETLDKLRRGALQVQDLPLIQVLVGPDENDGVGPRYFSLNNQRLWVWKRLQKEGLLESRVVPERCGTKSLKREEGGTTAEEFMKYVVLDPSEVEVDRKVVDSDDESSDSEEEMSHSNPFSALMMG</sequence>
<evidence type="ECO:0000313" key="3">
    <source>
        <dbReference type="Proteomes" id="UP001516023"/>
    </source>
</evidence>
<comment type="caution">
    <text evidence="2">The sequence shown here is derived from an EMBL/GenBank/DDBJ whole genome shotgun (WGS) entry which is preliminary data.</text>
</comment>
<dbReference type="AlphaFoldDB" id="A0ABD3QDA8"/>
<keyword evidence="3" id="KW-1185">Reference proteome</keyword>